<dbReference type="PANTHER" id="PTHR42951:SF4">
    <property type="entry name" value="ACYL-COENZYME A THIOESTERASE MBLAC2"/>
    <property type="match status" value="1"/>
</dbReference>
<reference evidence="5" key="1">
    <citation type="journal article" date="2020" name="Int. J. Syst. Evol. Microbiol.">
        <title>Alteromonas alba sp. nov., a marine bacterium isolated from the seawater of the West Pacific Ocean.</title>
        <authorList>
            <person name="Sun C."/>
            <person name="Wu Y.-H."/>
            <person name="Xamxidin M."/>
            <person name="Cheng H."/>
            <person name="Xu X.-W."/>
        </authorList>
    </citation>
    <scope>NUCLEOTIDE SEQUENCE [LARGE SCALE GENOMIC DNA]</scope>
    <source>
        <strain evidence="5">9a2</strain>
    </source>
</reference>
<dbReference type="InterPro" id="IPR050855">
    <property type="entry name" value="NDM-1-like"/>
</dbReference>
<organism evidence="4 5">
    <name type="scientific">Alteromonas gracilis</name>
    <dbReference type="NCBI Taxonomy" id="1479524"/>
    <lineage>
        <taxon>Bacteria</taxon>
        <taxon>Pseudomonadati</taxon>
        <taxon>Pseudomonadota</taxon>
        <taxon>Gammaproteobacteria</taxon>
        <taxon>Alteromonadales</taxon>
        <taxon>Alteromonadaceae</taxon>
        <taxon>Alteromonas/Salinimonas group</taxon>
        <taxon>Alteromonas</taxon>
    </lineage>
</organism>
<proteinExistence type="inferred from homology"/>
<dbReference type="InterPro" id="IPR036866">
    <property type="entry name" value="RibonucZ/Hydroxyglut_hydro"/>
</dbReference>
<evidence type="ECO:0000313" key="5">
    <source>
        <dbReference type="Proteomes" id="UP000239539"/>
    </source>
</evidence>
<feature type="signal peptide" evidence="2">
    <location>
        <begin position="1"/>
        <end position="31"/>
    </location>
</feature>
<evidence type="ECO:0000259" key="3">
    <source>
        <dbReference type="SMART" id="SM00849"/>
    </source>
</evidence>
<dbReference type="InterPro" id="IPR001279">
    <property type="entry name" value="Metallo-B-lactamas"/>
</dbReference>
<evidence type="ECO:0000313" key="4">
    <source>
        <dbReference type="EMBL" id="PRO69800.1"/>
    </source>
</evidence>
<sequence>MKTAPRFSAHIMAALIAASPLIYSTINPAIAQDRFADVEVKATAIKGSVHMLTGAGGNIGVSAGEDGVLIIDDQFAPLAEKIAAQLGELGSDKPKYVINTHYHGDHTGSNAFFHSHKGATILAHENVRVRLANDEKVKPEALPTITYEDGIKIYFNGETLHVMHLAVGHTDGDSVVWFEQPNVMHTGDLFFNGRFPYIDQGAGGNVVGYMDSVKQLLTKINDETVIIPGHGDISNKQEYSAFLAMISETFDYVKALKQDGKTLDEVKAMGLDDKWADWSWDFINEEKWITTLYKDA</sequence>
<accession>A0ABX5CQF3</accession>
<dbReference type="RefSeq" id="WP_105930384.1">
    <property type="nucleotide sequence ID" value="NZ_PVNO01000022.1"/>
</dbReference>
<gene>
    <name evidence="4" type="ORF">C6Y39_05940</name>
</gene>
<dbReference type="SMART" id="SM00849">
    <property type="entry name" value="Lactamase_B"/>
    <property type="match status" value="1"/>
</dbReference>
<comment type="caution">
    <text evidence="4">The sequence shown here is derived from an EMBL/GenBank/DDBJ whole genome shotgun (WGS) entry which is preliminary data.</text>
</comment>
<dbReference type="Gene3D" id="3.60.15.10">
    <property type="entry name" value="Ribonuclease Z/Hydroxyacylglutathione hydrolase-like"/>
    <property type="match status" value="1"/>
</dbReference>
<dbReference type="PANTHER" id="PTHR42951">
    <property type="entry name" value="METALLO-BETA-LACTAMASE DOMAIN-CONTAINING"/>
    <property type="match status" value="1"/>
</dbReference>
<comment type="similarity">
    <text evidence="1">Belongs to the metallo-beta-lactamase superfamily. Class-B beta-lactamase family.</text>
</comment>
<name>A0ABX5CQF3_9ALTE</name>
<feature type="domain" description="Metallo-beta-lactamase" evidence="3">
    <location>
        <begin position="56"/>
        <end position="230"/>
    </location>
</feature>
<dbReference type="CDD" id="cd16282">
    <property type="entry name" value="metallo-hydrolase-like_MBL-fold"/>
    <property type="match status" value="1"/>
</dbReference>
<protein>
    <submittedName>
        <fullName evidence="4">MBL fold metallo-hydrolase</fullName>
    </submittedName>
</protein>
<evidence type="ECO:0000256" key="2">
    <source>
        <dbReference type="SAM" id="SignalP"/>
    </source>
</evidence>
<evidence type="ECO:0000256" key="1">
    <source>
        <dbReference type="ARBA" id="ARBA00005250"/>
    </source>
</evidence>
<keyword evidence="5" id="KW-1185">Reference proteome</keyword>
<dbReference type="Pfam" id="PF00753">
    <property type="entry name" value="Lactamase_B"/>
    <property type="match status" value="1"/>
</dbReference>
<keyword evidence="2" id="KW-0732">Signal</keyword>
<feature type="chain" id="PRO_5046522761" evidence="2">
    <location>
        <begin position="32"/>
        <end position="296"/>
    </location>
</feature>
<dbReference type="Proteomes" id="UP000239539">
    <property type="component" value="Unassembled WGS sequence"/>
</dbReference>
<dbReference type="EMBL" id="PVNO01000022">
    <property type="protein sequence ID" value="PRO69800.1"/>
    <property type="molecule type" value="Genomic_DNA"/>
</dbReference>
<dbReference type="SUPFAM" id="SSF56281">
    <property type="entry name" value="Metallo-hydrolase/oxidoreductase"/>
    <property type="match status" value="1"/>
</dbReference>